<evidence type="ECO:0000259" key="1">
    <source>
        <dbReference type="PROSITE" id="PS50995"/>
    </source>
</evidence>
<dbReference type="SMART" id="SM00347">
    <property type="entry name" value="HTH_MARR"/>
    <property type="match status" value="1"/>
</dbReference>
<dbReference type="EMBL" id="BSUL01000001">
    <property type="protein sequence ID" value="GMA29122.1"/>
    <property type="molecule type" value="Genomic_DNA"/>
</dbReference>
<dbReference type="SUPFAM" id="SSF46785">
    <property type="entry name" value="Winged helix' DNA-binding domain"/>
    <property type="match status" value="1"/>
</dbReference>
<dbReference type="PROSITE" id="PS50995">
    <property type="entry name" value="HTH_MARR_2"/>
    <property type="match status" value="1"/>
</dbReference>
<dbReference type="Proteomes" id="UP001157160">
    <property type="component" value="Unassembled WGS sequence"/>
</dbReference>
<dbReference type="AlphaFoldDB" id="A0AA37UV49"/>
<dbReference type="PANTHER" id="PTHR39515:SF2">
    <property type="entry name" value="HTH-TYPE TRANSCRIPTIONAL REGULATOR RV0880"/>
    <property type="match status" value="1"/>
</dbReference>
<dbReference type="InterPro" id="IPR000835">
    <property type="entry name" value="HTH_MarR-typ"/>
</dbReference>
<keyword evidence="3" id="KW-1185">Reference proteome</keyword>
<dbReference type="Pfam" id="PF12802">
    <property type="entry name" value="MarR_2"/>
    <property type="match status" value="1"/>
</dbReference>
<dbReference type="InterPro" id="IPR036388">
    <property type="entry name" value="WH-like_DNA-bd_sf"/>
</dbReference>
<organism evidence="2 3">
    <name type="scientific">Arenivirga flava</name>
    <dbReference type="NCBI Taxonomy" id="1930060"/>
    <lineage>
        <taxon>Bacteria</taxon>
        <taxon>Bacillati</taxon>
        <taxon>Actinomycetota</taxon>
        <taxon>Actinomycetes</taxon>
        <taxon>Micrococcales</taxon>
        <taxon>Microbacteriaceae</taxon>
        <taxon>Arenivirga</taxon>
    </lineage>
</organism>
<proteinExistence type="predicted"/>
<reference evidence="2 3" key="1">
    <citation type="journal article" date="2014" name="Int. J. Syst. Evol. Microbiol.">
        <title>Complete genome sequence of Corynebacterium casei LMG S-19264T (=DSM 44701T), isolated from a smear-ripened cheese.</title>
        <authorList>
            <consortium name="US DOE Joint Genome Institute (JGI-PGF)"/>
            <person name="Walter F."/>
            <person name="Albersmeier A."/>
            <person name="Kalinowski J."/>
            <person name="Ruckert C."/>
        </authorList>
    </citation>
    <scope>NUCLEOTIDE SEQUENCE [LARGE SCALE GENOMIC DNA]</scope>
    <source>
        <strain evidence="2 3">NBRC 112289</strain>
    </source>
</reference>
<dbReference type="PANTHER" id="PTHR39515">
    <property type="entry name" value="CONSERVED PROTEIN"/>
    <property type="match status" value="1"/>
</dbReference>
<dbReference type="GO" id="GO:0003700">
    <property type="term" value="F:DNA-binding transcription factor activity"/>
    <property type="evidence" value="ECO:0007669"/>
    <property type="project" value="InterPro"/>
</dbReference>
<dbReference type="Gene3D" id="1.10.10.10">
    <property type="entry name" value="Winged helix-like DNA-binding domain superfamily/Winged helix DNA-binding domain"/>
    <property type="match status" value="1"/>
</dbReference>
<evidence type="ECO:0000313" key="3">
    <source>
        <dbReference type="Proteomes" id="UP001157160"/>
    </source>
</evidence>
<dbReference type="InterPro" id="IPR052526">
    <property type="entry name" value="HTH-type_Bedaq_tolerance"/>
</dbReference>
<protein>
    <submittedName>
        <fullName evidence="2">MarR family transcriptional regulator</fullName>
    </submittedName>
</protein>
<evidence type="ECO:0000313" key="2">
    <source>
        <dbReference type="EMBL" id="GMA29122.1"/>
    </source>
</evidence>
<sequence>MGMDAEQEEQLRILLQRVSRRIRVERGANVSDSHLGVLGWLHREGPTTPGELAVRERVSPPSMNRTLNALADAGRARRDPSPDDARKVIVSITAEGEALIAETKRLRSAWFHDRLAELEPAERDALEEVLPVLRRLADA</sequence>
<comment type="caution">
    <text evidence="2">The sequence shown here is derived from an EMBL/GenBank/DDBJ whole genome shotgun (WGS) entry which is preliminary data.</text>
</comment>
<dbReference type="InterPro" id="IPR036390">
    <property type="entry name" value="WH_DNA-bd_sf"/>
</dbReference>
<gene>
    <name evidence="2" type="ORF">GCM10025874_23750</name>
</gene>
<accession>A0AA37UV49</accession>
<dbReference type="RefSeq" id="WP_284232931.1">
    <property type="nucleotide sequence ID" value="NZ_BSUL01000001.1"/>
</dbReference>
<feature type="domain" description="HTH marR-type" evidence="1">
    <location>
        <begin position="8"/>
        <end position="135"/>
    </location>
</feature>
<name>A0AA37UV49_9MICO</name>